<keyword evidence="1" id="KW-0805">Transcription regulation</keyword>
<dbReference type="Gene3D" id="3.30.70.920">
    <property type="match status" value="1"/>
</dbReference>
<dbReference type="Pfam" id="PF01037">
    <property type="entry name" value="AsnC_trans_reg"/>
    <property type="match status" value="1"/>
</dbReference>
<dbReference type="EMBL" id="JARRAF010000018">
    <property type="protein sequence ID" value="MDK2125348.1"/>
    <property type="molecule type" value="Genomic_DNA"/>
</dbReference>
<dbReference type="InterPro" id="IPR019887">
    <property type="entry name" value="Tscrpt_reg_AsnC/Lrp_C"/>
</dbReference>
<sequence length="161" mass="17366">MKSELDSYDQKILALLQANARLGYTEIGRQIHLSSPAVAERIRRLEDAGVIAGYGVRLNLRTLGYSFEAFIQVTVESHAALDAWAAAHPEVLALHATTGSHCALLRVAVVSPEHLQTLLFSLGEIGKTSTSVVLTSQLEDRPRLTAEQLLAMHVSPDPSGG</sequence>
<dbReference type="SUPFAM" id="SSF46785">
    <property type="entry name" value="Winged helix' DNA-binding domain"/>
    <property type="match status" value="1"/>
</dbReference>
<reference evidence="5" key="1">
    <citation type="submission" date="2023-03" db="EMBL/GenBank/DDBJ databases">
        <title>Chitinimonas shenzhenensis gen. nov., sp. nov., a novel member of family Burkholderiaceae isolated from activated sludge collected in Shen Zhen, China.</title>
        <authorList>
            <person name="Wang X."/>
        </authorList>
    </citation>
    <scope>NUCLEOTIDE SEQUENCE</scope>
    <source>
        <strain evidence="5">DQS-5</strain>
    </source>
</reference>
<dbReference type="InterPro" id="IPR011008">
    <property type="entry name" value="Dimeric_a/b-barrel"/>
</dbReference>
<dbReference type="Gene3D" id="1.10.10.10">
    <property type="entry name" value="Winged helix-like DNA-binding domain superfamily/Winged helix DNA-binding domain"/>
    <property type="match status" value="1"/>
</dbReference>
<evidence type="ECO:0000256" key="1">
    <source>
        <dbReference type="ARBA" id="ARBA00023015"/>
    </source>
</evidence>
<feature type="domain" description="HTH asnC-type" evidence="4">
    <location>
        <begin position="5"/>
        <end position="66"/>
    </location>
</feature>
<keyword evidence="2" id="KW-0238">DNA-binding</keyword>
<evidence type="ECO:0000256" key="2">
    <source>
        <dbReference type="ARBA" id="ARBA00023125"/>
    </source>
</evidence>
<dbReference type="RefSeq" id="WP_284101658.1">
    <property type="nucleotide sequence ID" value="NZ_JARRAF010000018.1"/>
</dbReference>
<protein>
    <submittedName>
        <fullName evidence="5">Lrp/AsnC family transcriptional regulator</fullName>
    </submittedName>
</protein>
<keyword evidence="3" id="KW-0804">Transcription</keyword>
<dbReference type="Proteomes" id="UP001172778">
    <property type="component" value="Unassembled WGS sequence"/>
</dbReference>
<dbReference type="PANTHER" id="PTHR30154">
    <property type="entry name" value="LEUCINE-RESPONSIVE REGULATORY PROTEIN"/>
    <property type="match status" value="1"/>
</dbReference>
<evidence type="ECO:0000313" key="6">
    <source>
        <dbReference type="Proteomes" id="UP001172778"/>
    </source>
</evidence>
<name>A0ABT7E1Y3_9NEIS</name>
<gene>
    <name evidence="5" type="ORF">PZA18_14930</name>
</gene>
<dbReference type="InterPro" id="IPR000485">
    <property type="entry name" value="AsnC-type_HTH_dom"/>
</dbReference>
<organism evidence="5 6">
    <name type="scientific">Parachitinimonas caeni</name>
    <dbReference type="NCBI Taxonomy" id="3031301"/>
    <lineage>
        <taxon>Bacteria</taxon>
        <taxon>Pseudomonadati</taxon>
        <taxon>Pseudomonadota</taxon>
        <taxon>Betaproteobacteria</taxon>
        <taxon>Neisseriales</taxon>
        <taxon>Chitinibacteraceae</taxon>
        <taxon>Parachitinimonas</taxon>
    </lineage>
</organism>
<comment type="caution">
    <text evidence="5">The sequence shown here is derived from an EMBL/GenBank/DDBJ whole genome shotgun (WGS) entry which is preliminary data.</text>
</comment>
<dbReference type="PANTHER" id="PTHR30154:SF53">
    <property type="entry name" value="HTH-TYPE TRANSCRIPTIONAL REGULATOR LRPC"/>
    <property type="match status" value="1"/>
</dbReference>
<dbReference type="InterPro" id="IPR036390">
    <property type="entry name" value="WH_DNA-bd_sf"/>
</dbReference>
<evidence type="ECO:0000259" key="4">
    <source>
        <dbReference type="PROSITE" id="PS50956"/>
    </source>
</evidence>
<accession>A0ABT7E1Y3</accession>
<evidence type="ECO:0000256" key="3">
    <source>
        <dbReference type="ARBA" id="ARBA00023163"/>
    </source>
</evidence>
<keyword evidence="6" id="KW-1185">Reference proteome</keyword>
<proteinExistence type="predicted"/>
<dbReference type="SUPFAM" id="SSF54909">
    <property type="entry name" value="Dimeric alpha+beta barrel"/>
    <property type="match status" value="1"/>
</dbReference>
<dbReference type="SMART" id="SM00344">
    <property type="entry name" value="HTH_ASNC"/>
    <property type="match status" value="1"/>
</dbReference>
<dbReference type="InterPro" id="IPR019888">
    <property type="entry name" value="Tscrpt_reg_AsnC-like"/>
</dbReference>
<evidence type="ECO:0000313" key="5">
    <source>
        <dbReference type="EMBL" id="MDK2125348.1"/>
    </source>
</evidence>
<dbReference type="Pfam" id="PF13404">
    <property type="entry name" value="HTH_AsnC-type"/>
    <property type="match status" value="1"/>
</dbReference>
<dbReference type="InterPro" id="IPR036388">
    <property type="entry name" value="WH-like_DNA-bd_sf"/>
</dbReference>
<dbReference type="PRINTS" id="PR00033">
    <property type="entry name" value="HTHASNC"/>
</dbReference>
<dbReference type="PROSITE" id="PS50956">
    <property type="entry name" value="HTH_ASNC_2"/>
    <property type="match status" value="1"/>
</dbReference>